<accession>A0AAV5B3A9</accession>
<name>A0AAV5B3A9_9ACTN</name>
<dbReference type="SUPFAM" id="SSF55804">
    <property type="entry name" value="Phoshotransferase/anion transport protein"/>
    <property type="match status" value="1"/>
</dbReference>
<dbReference type="PANTHER" id="PTHR47738:SF3">
    <property type="entry name" value="PHOSPHOTRANSFERASE SYSTEM MANNITOL_FRUCTOSE-SPECIFIC IIA DOMAIN CONTAINING PROTEIN"/>
    <property type="match status" value="1"/>
</dbReference>
<dbReference type="InterPro" id="IPR002178">
    <property type="entry name" value="PTS_EIIA_type-2_dom"/>
</dbReference>
<reference evidence="2" key="1">
    <citation type="journal article" date="2022" name="Int. J. Syst. Evol. Microbiol.">
        <title>Granulimonas faecalis gen. nov., sp. nov., and Leptogranulimonas caecicola gen. nov., sp. nov., novel lactate-producing Atopobiaceae bacteria isolated from mouse intestines, and an emended description of the family Atopobiaceae.</title>
        <authorList>
            <person name="Morinaga K."/>
            <person name="Kusada H."/>
            <person name="Sakamoto S."/>
            <person name="Murakami T."/>
            <person name="Toyoda A."/>
            <person name="Mori H."/>
            <person name="Meng X.Y."/>
            <person name="Takashino M."/>
            <person name="Murotomi K."/>
            <person name="Tamaki H."/>
        </authorList>
    </citation>
    <scope>NUCLEOTIDE SEQUENCE</scope>
    <source>
        <strain evidence="2">OPF53</strain>
    </source>
</reference>
<dbReference type="AlphaFoldDB" id="A0AAV5B3A9"/>
<organism evidence="2 3">
    <name type="scientific">Granulimonas faecalis</name>
    <dbReference type="NCBI Taxonomy" id="2894155"/>
    <lineage>
        <taxon>Bacteria</taxon>
        <taxon>Bacillati</taxon>
        <taxon>Actinomycetota</taxon>
        <taxon>Coriobacteriia</taxon>
        <taxon>Coriobacteriales</taxon>
        <taxon>Kribbibacteriaceae</taxon>
        <taxon>Granulimonas</taxon>
    </lineage>
</organism>
<dbReference type="PANTHER" id="PTHR47738">
    <property type="entry name" value="PTS SYSTEM FRUCTOSE-LIKE EIIA COMPONENT-RELATED"/>
    <property type="match status" value="1"/>
</dbReference>
<keyword evidence="3" id="KW-1185">Reference proteome</keyword>
<feature type="domain" description="PTS EIIA type-2" evidence="1">
    <location>
        <begin position="7"/>
        <end position="152"/>
    </location>
</feature>
<protein>
    <submittedName>
        <fullName evidence="2">PTS fructose transporter subunit IIA</fullName>
    </submittedName>
</protein>
<dbReference type="EMBL" id="BQKC01000001">
    <property type="protein sequence ID" value="GJM55972.1"/>
    <property type="molecule type" value="Genomic_DNA"/>
</dbReference>
<dbReference type="Gene3D" id="3.40.930.10">
    <property type="entry name" value="Mannitol-specific EII, Chain A"/>
    <property type="match status" value="1"/>
</dbReference>
<evidence type="ECO:0000313" key="2">
    <source>
        <dbReference type="EMBL" id="GJM55972.1"/>
    </source>
</evidence>
<dbReference type="InterPro" id="IPR016152">
    <property type="entry name" value="PTrfase/Anion_transptr"/>
</dbReference>
<sequence length="152" mass="16639">MVAVDRFSVSPEDVLLGLEAVSQEEVVHQLCEHLAGQEAIVSGYEESLLEREEDYPTGLDLGEVCAAIPHTDPQYARDTKLVVATLASPVAWKNMEDPDDQVMVSVVVLSLFDKAEKQLEALKKIMGIIQDQDTLKQVLSASGPDEVVSIFN</sequence>
<dbReference type="PROSITE" id="PS51094">
    <property type="entry name" value="PTS_EIIA_TYPE_2"/>
    <property type="match status" value="1"/>
</dbReference>
<dbReference type="Pfam" id="PF00359">
    <property type="entry name" value="PTS_EIIA_2"/>
    <property type="match status" value="1"/>
</dbReference>
<evidence type="ECO:0000313" key="3">
    <source>
        <dbReference type="Proteomes" id="UP001055025"/>
    </source>
</evidence>
<dbReference type="Proteomes" id="UP001055025">
    <property type="component" value="Unassembled WGS sequence"/>
</dbReference>
<comment type="caution">
    <text evidence="2">The sequence shown here is derived from an EMBL/GenBank/DDBJ whole genome shotgun (WGS) entry which is preliminary data.</text>
</comment>
<evidence type="ECO:0000259" key="1">
    <source>
        <dbReference type="PROSITE" id="PS51094"/>
    </source>
</evidence>
<gene>
    <name evidence="2" type="ORF">ATOP_16270</name>
</gene>
<dbReference type="InterPro" id="IPR051541">
    <property type="entry name" value="PTS_SugarTrans_NitroReg"/>
</dbReference>
<proteinExistence type="predicted"/>